<evidence type="ECO:0000313" key="2">
    <source>
        <dbReference type="EMBL" id="KAJ1137126.1"/>
    </source>
</evidence>
<name>A0AAV7QCD9_PLEWA</name>
<feature type="region of interest" description="Disordered" evidence="1">
    <location>
        <begin position="1"/>
        <end position="78"/>
    </location>
</feature>
<reference evidence="2" key="1">
    <citation type="journal article" date="2022" name="bioRxiv">
        <title>Sequencing and chromosome-scale assembly of the giantPleurodeles waltlgenome.</title>
        <authorList>
            <person name="Brown T."/>
            <person name="Elewa A."/>
            <person name="Iarovenko S."/>
            <person name="Subramanian E."/>
            <person name="Araus A.J."/>
            <person name="Petzold A."/>
            <person name="Susuki M."/>
            <person name="Suzuki K.-i.T."/>
            <person name="Hayashi T."/>
            <person name="Toyoda A."/>
            <person name="Oliveira C."/>
            <person name="Osipova E."/>
            <person name="Leigh N.D."/>
            <person name="Simon A."/>
            <person name="Yun M.H."/>
        </authorList>
    </citation>
    <scope>NUCLEOTIDE SEQUENCE</scope>
    <source>
        <strain evidence="2">20211129_DDA</strain>
        <tissue evidence="2">Liver</tissue>
    </source>
</reference>
<feature type="region of interest" description="Disordered" evidence="1">
    <location>
        <begin position="143"/>
        <end position="204"/>
    </location>
</feature>
<feature type="compositionally biased region" description="Basic residues" evidence="1">
    <location>
        <begin position="63"/>
        <end position="72"/>
    </location>
</feature>
<dbReference type="EMBL" id="JANPWB010000010">
    <property type="protein sequence ID" value="KAJ1137126.1"/>
    <property type="molecule type" value="Genomic_DNA"/>
</dbReference>
<feature type="compositionally biased region" description="Basic and acidic residues" evidence="1">
    <location>
        <begin position="24"/>
        <end position="37"/>
    </location>
</feature>
<gene>
    <name evidence="2" type="ORF">NDU88_003539</name>
</gene>
<keyword evidence="3" id="KW-1185">Reference proteome</keyword>
<protein>
    <submittedName>
        <fullName evidence="2">Uncharacterized protein</fullName>
    </submittedName>
</protein>
<sequence>MWSAPATRPASVARSHSTASPPVEHQKLDSAWWERRKTPASQAAHRGPGGSVDSAVTPPKVGKGQKKSRKSGRSSTAGKTAIIRAAQEANASPIVTAQEATPIPRVTAQEATARVTAQEATASPIVTAQEATASPIVTAQEATASHSPAGQEGPQATAQLTHEGPPATALLGNEGPPWQGPLNRAKTAMEATAEQGTHWQLKHR</sequence>
<evidence type="ECO:0000256" key="1">
    <source>
        <dbReference type="SAM" id="MobiDB-lite"/>
    </source>
</evidence>
<proteinExistence type="predicted"/>
<evidence type="ECO:0000313" key="3">
    <source>
        <dbReference type="Proteomes" id="UP001066276"/>
    </source>
</evidence>
<dbReference type="AlphaFoldDB" id="A0AAV7QCD9"/>
<feature type="compositionally biased region" description="Polar residues" evidence="1">
    <location>
        <begin position="143"/>
        <end position="160"/>
    </location>
</feature>
<accession>A0AAV7QCD9</accession>
<comment type="caution">
    <text evidence="2">The sequence shown here is derived from an EMBL/GenBank/DDBJ whole genome shotgun (WGS) entry which is preliminary data.</text>
</comment>
<organism evidence="2 3">
    <name type="scientific">Pleurodeles waltl</name>
    <name type="common">Iberian ribbed newt</name>
    <dbReference type="NCBI Taxonomy" id="8319"/>
    <lineage>
        <taxon>Eukaryota</taxon>
        <taxon>Metazoa</taxon>
        <taxon>Chordata</taxon>
        <taxon>Craniata</taxon>
        <taxon>Vertebrata</taxon>
        <taxon>Euteleostomi</taxon>
        <taxon>Amphibia</taxon>
        <taxon>Batrachia</taxon>
        <taxon>Caudata</taxon>
        <taxon>Salamandroidea</taxon>
        <taxon>Salamandridae</taxon>
        <taxon>Pleurodelinae</taxon>
        <taxon>Pleurodeles</taxon>
    </lineage>
</organism>
<dbReference type="Proteomes" id="UP001066276">
    <property type="component" value="Chromosome 6"/>
</dbReference>